<comment type="caution">
    <text evidence="2">The sequence shown here is derived from an EMBL/GenBank/DDBJ whole genome shotgun (WGS) entry which is preliminary data.</text>
</comment>
<evidence type="ECO:0000256" key="1">
    <source>
        <dbReference type="SAM" id="MobiDB-lite"/>
    </source>
</evidence>
<feature type="region of interest" description="Disordered" evidence="1">
    <location>
        <begin position="1"/>
        <end position="32"/>
    </location>
</feature>
<feature type="region of interest" description="Disordered" evidence="1">
    <location>
        <begin position="69"/>
        <end position="118"/>
    </location>
</feature>
<sequence length="265" mass="29363">MTAPSSADSPRDSPGLDGTDAPAGDQSSLTKRLLAECQQLRETVEDQQEIIEKQQQTITDQVSRINALEDRVDDLEDDSEKTRDIARSASAKAEQVAADTDQQEDAEQLPQGVDPSSSPLDFFANCQQSKVKELFVEQSNRANTYRAICVAKRWPEFAQRRTDGSGIFFTRDHLETALTAHLGKQPHRQTIHRVWDQLVELGGDDVRVKRRQVGRKQEPKELLTMDMDTAEGLLDSQYLGLDLLEATGGKTRTGGVTPVVTEVTG</sequence>
<gene>
    <name evidence="2" type="ORF">ACFR9U_04595</name>
</gene>
<name>A0ABD6C8T2_9EURY</name>
<evidence type="ECO:0000313" key="2">
    <source>
        <dbReference type="EMBL" id="MFD1586248.1"/>
    </source>
</evidence>
<dbReference type="EMBL" id="JBHUDJ010000002">
    <property type="protein sequence ID" value="MFD1586248.1"/>
    <property type="molecule type" value="Genomic_DNA"/>
</dbReference>
<keyword evidence="3" id="KW-1185">Reference proteome</keyword>
<protein>
    <submittedName>
        <fullName evidence="2">Uncharacterized protein</fullName>
    </submittedName>
</protein>
<proteinExistence type="predicted"/>
<accession>A0ABD6C8T2</accession>
<organism evidence="2 3">
    <name type="scientific">Halorientalis brevis</name>
    <dbReference type="NCBI Taxonomy" id="1126241"/>
    <lineage>
        <taxon>Archaea</taxon>
        <taxon>Methanobacteriati</taxon>
        <taxon>Methanobacteriota</taxon>
        <taxon>Stenosarchaea group</taxon>
        <taxon>Halobacteria</taxon>
        <taxon>Halobacteriales</taxon>
        <taxon>Haloarculaceae</taxon>
        <taxon>Halorientalis</taxon>
    </lineage>
</organism>
<evidence type="ECO:0000313" key="3">
    <source>
        <dbReference type="Proteomes" id="UP001597119"/>
    </source>
</evidence>
<dbReference type="Proteomes" id="UP001597119">
    <property type="component" value="Unassembled WGS sequence"/>
</dbReference>
<dbReference type="RefSeq" id="WP_247376263.1">
    <property type="nucleotide sequence ID" value="NZ_JALLGV010000002.1"/>
</dbReference>
<reference evidence="2 3" key="1">
    <citation type="journal article" date="2019" name="Int. J. Syst. Evol. Microbiol.">
        <title>The Global Catalogue of Microorganisms (GCM) 10K type strain sequencing project: providing services to taxonomists for standard genome sequencing and annotation.</title>
        <authorList>
            <consortium name="The Broad Institute Genomics Platform"/>
            <consortium name="The Broad Institute Genome Sequencing Center for Infectious Disease"/>
            <person name="Wu L."/>
            <person name="Ma J."/>
        </authorList>
    </citation>
    <scope>NUCLEOTIDE SEQUENCE [LARGE SCALE GENOMIC DNA]</scope>
    <source>
        <strain evidence="2 3">CGMCC 1.12125</strain>
    </source>
</reference>
<dbReference type="AlphaFoldDB" id="A0ABD6C8T2"/>